<evidence type="ECO:0000256" key="1">
    <source>
        <dbReference type="SAM" id="MobiDB-lite"/>
    </source>
</evidence>
<reference evidence="2 3" key="1">
    <citation type="submission" date="2020-08" db="EMBL/GenBank/DDBJ databases">
        <title>Genomic Encyclopedia of Type Strains, Phase IV (KMG-IV): sequencing the most valuable type-strain genomes for metagenomic binning, comparative biology and taxonomic classification.</title>
        <authorList>
            <person name="Goeker M."/>
        </authorList>
    </citation>
    <scope>NUCLEOTIDE SEQUENCE [LARGE SCALE GENOMIC DNA]</scope>
    <source>
        <strain evidence="2 3">DSM 102238</strain>
    </source>
</reference>
<protein>
    <submittedName>
        <fullName evidence="2">Multidrug efflux pump subunit AcrA (Membrane-fusion protein)</fullName>
    </submittedName>
</protein>
<name>A0A7W6E9F8_9HYPH</name>
<organism evidence="2 3">
    <name type="scientific">Aureimonas pseudogalii</name>
    <dbReference type="NCBI Taxonomy" id="1744844"/>
    <lineage>
        <taxon>Bacteria</taxon>
        <taxon>Pseudomonadati</taxon>
        <taxon>Pseudomonadota</taxon>
        <taxon>Alphaproteobacteria</taxon>
        <taxon>Hyphomicrobiales</taxon>
        <taxon>Aurantimonadaceae</taxon>
        <taxon>Aureimonas</taxon>
    </lineage>
</organism>
<dbReference type="Proteomes" id="UP000542776">
    <property type="component" value="Unassembled WGS sequence"/>
</dbReference>
<feature type="region of interest" description="Disordered" evidence="1">
    <location>
        <begin position="41"/>
        <end position="95"/>
    </location>
</feature>
<dbReference type="RefSeq" id="WP_183198467.1">
    <property type="nucleotide sequence ID" value="NZ_JACIEK010000001.1"/>
</dbReference>
<dbReference type="EMBL" id="JACIEK010000001">
    <property type="protein sequence ID" value="MBB3997195.1"/>
    <property type="molecule type" value="Genomic_DNA"/>
</dbReference>
<sequence length="255" mass="26130">MELLVFQRGFTPGRATLRTLRSYSANVEAGLDDRLRAESNARQTGDANEAQARTSADTAEAQTRAATDAQEKADRQAADTAEATARANADTAEASTRAAADTAEATARSNADAALQTQITAEVTARQNAVSAEITARAAAVTTEAQARADADAALQTQINALKAVVVPLLGTMTLAAGITILAGKSTRTVAVTGLKRNDNLVVTPNAALPANLSMGEAYCLTDGTLTVVLVNSAALGLSIATAQTIPLGIIALRP</sequence>
<feature type="compositionally biased region" description="Polar residues" evidence="1">
    <location>
        <begin position="41"/>
        <end position="65"/>
    </location>
</feature>
<dbReference type="AlphaFoldDB" id="A0A7W6E9F8"/>
<evidence type="ECO:0000313" key="2">
    <source>
        <dbReference type="EMBL" id="MBB3997195.1"/>
    </source>
</evidence>
<keyword evidence="3" id="KW-1185">Reference proteome</keyword>
<evidence type="ECO:0000313" key="3">
    <source>
        <dbReference type="Proteomes" id="UP000542776"/>
    </source>
</evidence>
<comment type="caution">
    <text evidence="2">The sequence shown here is derived from an EMBL/GenBank/DDBJ whole genome shotgun (WGS) entry which is preliminary data.</text>
</comment>
<proteinExistence type="predicted"/>
<feature type="compositionally biased region" description="Low complexity" evidence="1">
    <location>
        <begin position="78"/>
        <end position="95"/>
    </location>
</feature>
<accession>A0A7W6E9F8</accession>
<gene>
    <name evidence="2" type="ORF">GGR04_001016</name>
</gene>